<sequence length="1215" mass="135441">MDGVPCIEDHQRVTILIRQVGPRNAAVFNRIVDRLARQRSIQVSDNPKRVFHANFVTSVNGELVRFGELQAHRRVLGLIGVACAQPSTSGPQSRKSSVNVLKPAADEVGLASKISLRRRSSLAGGTTMDEVKSNYEKVKREYDSTLVDSRCILLGYDEQDVSAQFSSRETFLFHRLEESDELETGIREFMRAIYFVLESKRLDQSFEKLECPPCPILPEEEKFRIGLENKTSKIYRRKCIGRARKQNADYAMLTGLPQLALDSYAASMDMLRSCNDMLWFAGACEGWACAAMALIYDSLASSAVMYRVASMTPSQMRDIDHTGHLSLGAAISAATAFQHTLGVSLGHQRHRSDENARVIPVADDGSDGENRRTRLPWAVLRGEKSKEKIEPSAIMEKFELALENYSKFSFAAMIEYDCMMKAVSLFRYQRMYVEMESFHRDHIGKYLDDSFKRFDNHTKAAICANSTVLYREVGFRRKCSFFARLGVLFRLQIGEGEQRTPQDYRVVYPVLYRTLPGYGIKENVREVPQDDVLKGPVQLQIKALHEVYTAASRAELYEAAIRHLCHLIQVYYDDMDPQLANRLFDDLQNLVRIKGSPPQLNQRISVPVGNIILPSIQLTRFPEVSDPILCPLPPHLAPNVLLPKSGQPQLFIYSPFQQKKLSTEIFWVVDCACEVSILVYNCRPYELVVRELCLLADGCVFESVPVRLILPAANEGAAPARIKLIGVPRTPGLLTITGYCCEVFGVKNVCKLYGPKGPLKVEVLPSLAVLQLVSSLPRAPIEEDQNDHNAEITVYSGQLFEHSLSVKNTSANIGIRKVRLQVWQPKVSGGPSMIELVNENGDMEFSLAPNEEKEIKFRIFGIDPTATADDDGSVDEKIVETALPLASTPAETDNNSEAHDLIPYTGRLLTCQFLFQYVADVDGLEGESYERSARLSIAVCVVPAVTVSAWHVLPGDGPFTRYIVVDVTNSTDNDAELVYSSNRRMNVLPKETCRVPLLSPCCSDVAGRAFHAATQKDSHMMQKLEVEKLRATLELHVAKHLDIRWAIPAMNLEGLVPVGALLSSVSLLKQLVLPAISLDISVNGTPYLSEDDISVGIGEMVLIKVAVISSLEYDFDGILTLECYQEISSFFGTVDKAENLLIIGQRKVPFVVPKSPPNVSMSTPQCEVSFHVMFRVEGVHKVRPQIVSRQANESLFADEVFVSPVGFSVSTKAHQ</sequence>
<feature type="domain" description="Trs120/TRAPPC9 first Ig-like" evidence="3">
    <location>
        <begin position="651"/>
        <end position="745"/>
    </location>
</feature>
<dbReference type="InterPro" id="IPR013935">
    <property type="entry name" value="Trs120_TRAPPC9"/>
</dbReference>
<evidence type="ECO:0000259" key="2">
    <source>
        <dbReference type="Pfam" id="PF08626"/>
    </source>
</evidence>
<dbReference type="PANTHER" id="PTHR21512:SF5">
    <property type="entry name" value="TRAFFICKING PROTEIN PARTICLE COMPLEX SUBUNIT 9"/>
    <property type="match status" value="1"/>
</dbReference>
<dbReference type="PANTHER" id="PTHR21512">
    <property type="entry name" value="TRAFFICKING PROTEIN PARTICLE COMPLEX SUBUNIT 9"/>
    <property type="match status" value="1"/>
</dbReference>
<comment type="similarity">
    <text evidence="1">Belongs to the NIBP family.</text>
</comment>
<evidence type="ECO:0000256" key="1">
    <source>
        <dbReference type="ARBA" id="ARBA00008459"/>
    </source>
</evidence>
<organism evidence="4 5">
    <name type="scientific">Cylicocyclus nassatus</name>
    <name type="common">Nematode worm</name>
    <dbReference type="NCBI Taxonomy" id="53992"/>
    <lineage>
        <taxon>Eukaryota</taxon>
        <taxon>Metazoa</taxon>
        <taxon>Ecdysozoa</taxon>
        <taxon>Nematoda</taxon>
        <taxon>Chromadorea</taxon>
        <taxon>Rhabditida</taxon>
        <taxon>Rhabditina</taxon>
        <taxon>Rhabditomorpha</taxon>
        <taxon>Strongyloidea</taxon>
        <taxon>Strongylidae</taxon>
        <taxon>Cylicocyclus</taxon>
    </lineage>
</organism>
<accession>A0AA36GX69</accession>
<dbReference type="EMBL" id="CATQJL010000223">
    <property type="protein sequence ID" value="CAJ0599816.1"/>
    <property type="molecule type" value="Genomic_DNA"/>
</dbReference>
<dbReference type="Proteomes" id="UP001176961">
    <property type="component" value="Unassembled WGS sequence"/>
</dbReference>
<dbReference type="InterPro" id="IPR058563">
    <property type="entry name" value="Trs120_TRAPPC9_N"/>
</dbReference>
<gene>
    <name evidence="4" type="ORF">CYNAS_LOCUS11799</name>
</gene>
<evidence type="ECO:0000259" key="3">
    <source>
        <dbReference type="Pfam" id="PF26254"/>
    </source>
</evidence>
<dbReference type="AlphaFoldDB" id="A0AA36GX69"/>
<dbReference type="InterPro" id="IPR058565">
    <property type="entry name" value="Ig_TRAPPC9_Trs120_1st"/>
</dbReference>
<dbReference type="GO" id="GO:0005802">
    <property type="term" value="C:trans-Golgi network"/>
    <property type="evidence" value="ECO:0007669"/>
    <property type="project" value="TreeGrafter"/>
</dbReference>
<reference evidence="4" key="1">
    <citation type="submission" date="2023-07" db="EMBL/GenBank/DDBJ databases">
        <authorList>
            <consortium name="CYATHOMIX"/>
        </authorList>
    </citation>
    <scope>NUCLEOTIDE SEQUENCE</scope>
    <source>
        <strain evidence="4">N/A</strain>
    </source>
</reference>
<evidence type="ECO:0000313" key="4">
    <source>
        <dbReference type="EMBL" id="CAJ0599816.1"/>
    </source>
</evidence>
<evidence type="ECO:0000313" key="5">
    <source>
        <dbReference type="Proteomes" id="UP001176961"/>
    </source>
</evidence>
<name>A0AA36GX69_CYLNA</name>
<dbReference type="Pfam" id="PF08626">
    <property type="entry name" value="TRAPPC9-Trs120"/>
    <property type="match status" value="1"/>
</dbReference>
<keyword evidence="5" id="KW-1185">Reference proteome</keyword>
<dbReference type="Pfam" id="PF26254">
    <property type="entry name" value="Ig_TRAPPC9-Trs120_1st"/>
    <property type="match status" value="1"/>
</dbReference>
<protein>
    <recommendedName>
        <fullName evidence="6">Trafficking protein particle complex subunit 9</fullName>
    </recommendedName>
</protein>
<proteinExistence type="inferred from homology"/>
<feature type="domain" description="Trs120/TRAPPC9 N-terminal" evidence="2">
    <location>
        <begin position="231"/>
        <end position="296"/>
    </location>
</feature>
<comment type="caution">
    <text evidence="4">The sequence shown here is derived from an EMBL/GenBank/DDBJ whole genome shotgun (WGS) entry which is preliminary data.</text>
</comment>
<evidence type="ECO:0008006" key="6">
    <source>
        <dbReference type="Google" id="ProtNLM"/>
    </source>
</evidence>